<gene>
    <name evidence="1" type="ORF">GDO81_024559</name>
</gene>
<proteinExistence type="predicted"/>
<feature type="non-terminal residue" evidence="1">
    <location>
        <position position="1"/>
    </location>
</feature>
<feature type="non-terminal residue" evidence="1">
    <location>
        <position position="81"/>
    </location>
</feature>
<comment type="caution">
    <text evidence="1">The sequence shown here is derived from an EMBL/GenBank/DDBJ whole genome shotgun (WGS) entry which is preliminary data.</text>
</comment>
<reference evidence="1" key="1">
    <citation type="thesis" date="2020" institute="ProQuest LLC" country="789 East Eisenhower Parkway, Ann Arbor, MI, USA">
        <title>Comparative Genomics and Chromosome Evolution.</title>
        <authorList>
            <person name="Mudd A.B."/>
        </authorList>
    </citation>
    <scope>NUCLEOTIDE SEQUENCE</scope>
    <source>
        <strain evidence="1">237g6f4</strain>
        <tissue evidence="1">Blood</tissue>
    </source>
</reference>
<sequence>EHLRILMILGYSSFVLWKTYNFPIPGNVLLMALWGSVTWRAFCIAASDPVLPLNSWGRCALSSIITVFMSCDAYHRPSAYN</sequence>
<protein>
    <submittedName>
        <fullName evidence="1">Uncharacterized protein</fullName>
    </submittedName>
</protein>
<dbReference type="EMBL" id="WNYA01030486">
    <property type="protein sequence ID" value="KAG8537415.1"/>
    <property type="molecule type" value="Genomic_DNA"/>
</dbReference>
<dbReference type="AlphaFoldDB" id="A0AAV6YNY1"/>
<dbReference type="Proteomes" id="UP000824782">
    <property type="component" value="Unassembled WGS sequence"/>
</dbReference>
<name>A0AAV6YNY1_ENGPU</name>
<accession>A0AAV6YNY1</accession>
<evidence type="ECO:0000313" key="1">
    <source>
        <dbReference type="EMBL" id="KAG8537415.1"/>
    </source>
</evidence>
<evidence type="ECO:0000313" key="2">
    <source>
        <dbReference type="Proteomes" id="UP000824782"/>
    </source>
</evidence>
<organism evidence="1 2">
    <name type="scientific">Engystomops pustulosus</name>
    <name type="common">Tungara frog</name>
    <name type="synonym">Physalaemus pustulosus</name>
    <dbReference type="NCBI Taxonomy" id="76066"/>
    <lineage>
        <taxon>Eukaryota</taxon>
        <taxon>Metazoa</taxon>
        <taxon>Chordata</taxon>
        <taxon>Craniata</taxon>
        <taxon>Vertebrata</taxon>
        <taxon>Euteleostomi</taxon>
        <taxon>Amphibia</taxon>
        <taxon>Batrachia</taxon>
        <taxon>Anura</taxon>
        <taxon>Neobatrachia</taxon>
        <taxon>Hyloidea</taxon>
        <taxon>Leptodactylidae</taxon>
        <taxon>Leiuperinae</taxon>
        <taxon>Engystomops</taxon>
    </lineage>
</organism>
<keyword evidence="2" id="KW-1185">Reference proteome</keyword>